<dbReference type="Proteomes" id="UP000234789">
    <property type="component" value="Unassembled WGS sequence"/>
</dbReference>
<organism evidence="1 2">
    <name type="scientific">Paenibacillus pasadenensis</name>
    <dbReference type="NCBI Taxonomy" id="217090"/>
    <lineage>
        <taxon>Bacteria</taxon>
        <taxon>Bacillati</taxon>
        <taxon>Bacillota</taxon>
        <taxon>Bacilli</taxon>
        <taxon>Bacillales</taxon>
        <taxon>Paenibacillaceae</taxon>
        <taxon>Paenibacillus</taxon>
    </lineage>
</organism>
<comment type="caution">
    <text evidence="1">The sequence shown here is derived from an EMBL/GenBank/DDBJ whole genome shotgun (WGS) entry which is preliminary data.</text>
</comment>
<dbReference type="AlphaFoldDB" id="A0A2N5N346"/>
<sequence length="47" mass="5332">MCIQHTMDPLALPMDLSEDIPESRLVCVVNAAVDRMSDKILPRQLHE</sequence>
<proteinExistence type="predicted"/>
<protein>
    <submittedName>
        <fullName evidence="1">Uncharacterized protein</fullName>
    </submittedName>
</protein>
<keyword evidence="2" id="KW-1185">Reference proteome</keyword>
<name>A0A2N5N346_9BACL</name>
<dbReference type="EMBL" id="NFEZ01000004">
    <property type="protein sequence ID" value="PLT44758.1"/>
    <property type="molecule type" value="Genomic_DNA"/>
</dbReference>
<gene>
    <name evidence="1" type="ORF">B8V81_3189</name>
</gene>
<evidence type="ECO:0000313" key="1">
    <source>
        <dbReference type="EMBL" id="PLT44758.1"/>
    </source>
</evidence>
<evidence type="ECO:0000313" key="2">
    <source>
        <dbReference type="Proteomes" id="UP000234789"/>
    </source>
</evidence>
<reference evidence="1 2" key="1">
    <citation type="submission" date="2017-05" db="EMBL/GenBank/DDBJ databases">
        <title>Functional genome analysis of Paenibacillus pasadenensis strain R16: insights on endophytic life style and antifungal activity.</title>
        <authorList>
            <person name="Passera A."/>
            <person name="Marcolungo L."/>
            <person name="Casati P."/>
            <person name="Brasca M."/>
            <person name="Quaglino F."/>
            <person name="Delledonne M."/>
        </authorList>
    </citation>
    <scope>NUCLEOTIDE SEQUENCE [LARGE SCALE GENOMIC DNA]</scope>
    <source>
        <strain evidence="1 2">R16</strain>
    </source>
</reference>
<accession>A0A2N5N346</accession>